<sequence length="509" mass="56056">MSNSHGGSGTSQYGFPSYRRPSTYAAVLSGSTSSQPQQQQQNPQTRSISHLLNAVSQPPTHQSTYPSRRDMEGQQHMGLPAPWLRGGSSGDRTLSNNWYGPASNLAFPPSILDPMVPTFFIPSYLRGSRHAERLQEAHRARVSAQRDARERERSHPASAGGSLSTSSSSINLHKMVPSHRGMTHDIIERAPVSYLSSHDDAPAPLPSKWSEMDKWQGLDVQGDGLANGCEVRFAGLPKGSAADDSASIRADHPIPRECGIYYFEVTVLSKGKEGLIGIGLSAQKVALNRLPGWEPDSYGYHGDDGYAFRDNSTGKQYGPKFASGDVVGCAINFRTGVSWFTKNGNALSIAFTGVNTNKPLYPSIGVKKTHEHLRVNFGQTPFVYDIDKVMRDEREATRADIQRTSSSTLHAGLDENSLIHQLVAQYLSHDGYVETARAFASEVREESRMLAGNNKAEELDLEEDMDAENRQRIRAAILDGDIDKALKHTNAYYPSVLKDNENIYFKLRC</sequence>
<keyword evidence="2" id="KW-1185">Reference proteome</keyword>
<evidence type="ECO:0000313" key="2">
    <source>
        <dbReference type="Proteomes" id="UP001186974"/>
    </source>
</evidence>
<gene>
    <name evidence="1" type="ORF">LTS18_006292</name>
</gene>
<dbReference type="EMBL" id="JAWDJW010001517">
    <property type="protein sequence ID" value="KAK3078919.1"/>
    <property type="molecule type" value="Genomic_DNA"/>
</dbReference>
<feature type="non-terminal residue" evidence="1">
    <location>
        <position position="509"/>
    </location>
</feature>
<proteinExistence type="predicted"/>
<accession>A0ACC3DQG5</accession>
<reference evidence="1" key="1">
    <citation type="submission" date="2024-09" db="EMBL/GenBank/DDBJ databases">
        <title>Black Yeasts Isolated from many extreme environments.</title>
        <authorList>
            <person name="Coleine C."/>
            <person name="Stajich J.E."/>
            <person name="Selbmann L."/>
        </authorList>
    </citation>
    <scope>NUCLEOTIDE SEQUENCE</scope>
    <source>
        <strain evidence="1">CCFEE 5737</strain>
    </source>
</reference>
<name>A0ACC3DQG5_9PEZI</name>
<protein>
    <submittedName>
        <fullName evidence="1">Uncharacterized protein</fullName>
    </submittedName>
</protein>
<evidence type="ECO:0000313" key="1">
    <source>
        <dbReference type="EMBL" id="KAK3078919.1"/>
    </source>
</evidence>
<comment type="caution">
    <text evidence="1">The sequence shown here is derived from an EMBL/GenBank/DDBJ whole genome shotgun (WGS) entry which is preliminary data.</text>
</comment>
<organism evidence="1 2">
    <name type="scientific">Coniosporium uncinatum</name>
    <dbReference type="NCBI Taxonomy" id="93489"/>
    <lineage>
        <taxon>Eukaryota</taxon>
        <taxon>Fungi</taxon>
        <taxon>Dikarya</taxon>
        <taxon>Ascomycota</taxon>
        <taxon>Pezizomycotina</taxon>
        <taxon>Dothideomycetes</taxon>
        <taxon>Dothideomycetes incertae sedis</taxon>
        <taxon>Coniosporium</taxon>
    </lineage>
</organism>
<dbReference type="Proteomes" id="UP001186974">
    <property type="component" value="Unassembled WGS sequence"/>
</dbReference>